<dbReference type="EMBL" id="JAFCMP010000312">
    <property type="protein sequence ID" value="KAG5181605.1"/>
    <property type="molecule type" value="Genomic_DNA"/>
</dbReference>
<evidence type="ECO:0000256" key="2">
    <source>
        <dbReference type="RuleBase" id="RU004328"/>
    </source>
</evidence>
<dbReference type="InterPro" id="IPR033130">
    <property type="entry name" value="RNase_T2_His_AS_2"/>
</dbReference>
<keyword evidence="4" id="KW-1185">Reference proteome</keyword>
<dbReference type="GO" id="GO:0033897">
    <property type="term" value="F:ribonuclease T2 activity"/>
    <property type="evidence" value="ECO:0007669"/>
    <property type="project" value="InterPro"/>
</dbReference>
<dbReference type="GO" id="GO:0005576">
    <property type="term" value="C:extracellular region"/>
    <property type="evidence" value="ECO:0007669"/>
    <property type="project" value="TreeGrafter"/>
</dbReference>
<dbReference type="Gene3D" id="3.90.730.10">
    <property type="entry name" value="Ribonuclease T2-like"/>
    <property type="match status" value="1"/>
</dbReference>
<comment type="caution">
    <text evidence="3">The sequence shown here is derived from an EMBL/GenBank/DDBJ whole genome shotgun (WGS) entry which is preliminary data.</text>
</comment>
<comment type="similarity">
    <text evidence="1 2">Belongs to the RNase T2 family.</text>
</comment>
<reference evidence="3" key="1">
    <citation type="submission" date="2021-02" db="EMBL/GenBank/DDBJ databases">
        <title>First Annotated Genome of the Yellow-green Alga Tribonema minus.</title>
        <authorList>
            <person name="Mahan K.M."/>
        </authorList>
    </citation>
    <scope>NUCLEOTIDE SEQUENCE</scope>
    <source>
        <strain evidence="3">UTEX B ZZ1240</strain>
    </source>
</reference>
<dbReference type="GO" id="GO:0003723">
    <property type="term" value="F:RNA binding"/>
    <property type="evidence" value="ECO:0007669"/>
    <property type="project" value="InterPro"/>
</dbReference>
<protein>
    <submittedName>
        <fullName evidence="3">Ribonuclease T2-like protein</fullName>
    </submittedName>
</protein>
<proteinExistence type="inferred from homology"/>
<organism evidence="3 4">
    <name type="scientific">Tribonema minus</name>
    <dbReference type="NCBI Taxonomy" id="303371"/>
    <lineage>
        <taxon>Eukaryota</taxon>
        <taxon>Sar</taxon>
        <taxon>Stramenopiles</taxon>
        <taxon>Ochrophyta</taxon>
        <taxon>PX clade</taxon>
        <taxon>Xanthophyceae</taxon>
        <taxon>Tribonematales</taxon>
        <taxon>Tribonemataceae</taxon>
        <taxon>Tribonema</taxon>
    </lineage>
</organism>
<dbReference type="GO" id="GO:0006401">
    <property type="term" value="P:RNA catabolic process"/>
    <property type="evidence" value="ECO:0007669"/>
    <property type="project" value="TreeGrafter"/>
</dbReference>
<name>A0A835YUF6_9STRA</name>
<dbReference type="InterPro" id="IPR036430">
    <property type="entry name" value="RNase_T2-like_sf"/>
</dbReference>
<evidence type="ECO:0000256" key="1">
    <source>
        <dbReference type="ARBA" id="ARBA00007469"/>
    </source>
</evidence>
<accession>A0A835YUF6</accession>
<dbReference type="OrthoDB" id="435754at2759"/>
<gene>
    <name evidence="3" type="ORF">JKP88DRAFT_186762</name>
</gene>
<dbReference type="Proteomes" id="UP000664859">
    <property type="component" value="Unassembled WGS sequence"/>
</dbReference>
<dbReference type="PROSITE" id="PS00531">
    <property type="entry name" value="RNASE_T2_2"/>
    <property type="match status" value="1"/>
</dbReference>
<dbReference type="Pfam" id="PF00445">
    <property type="entry name" value="Ribonuclease_T2"/>
    <property type="match status" value="1"/>
</dbReference>
<dbReference type="PANTHER" id="PTHR11240">
    <property type="entry name" value="RIBONUCLEASE T2"/>
    <property type="match status" value="1"/>
</dbReference>
<dbReference type="SUPFAM" id="SSF55895">
    <property type="entry name" value="Ribonuclease Rh-like"/>
    <property type="match status" value="1"/>
</dbReference>
<dbReference type="InterPro" id="IPR001568">
    <property type="entry name" value="RNase_T2-like"/>
</dbReference>
<dbReference type="CDD" id="cd00374">
    <property type="entry name" value="RNase_T2"/>
    <property type="match status" value="1"/>
</dbReference>
<dbReference type="PANTHER" id="PTHR11240:SF22">
    <property type="entry name" value="RIBONUCLEASE T2"/>
    <property type="match status" value="1"/>
</dbReference>
<evidence type="ECO:0000313" key="4">
    <source>
        <dbReference type="Proteomes" id="UP000664859"/>
    </source>
</evidence>
<evidence type="ECO:0000313" key="3">
    <source>
        <dbReference type="EMBL" id="KAG5181605.1"/>
    </source>
</evidence>
<dbReference type="AlphaFoldDB" id="A0A835YUF6"/>
<sequence length="196" mass="22410">MSWKPQWCYHTDEPGCFKPRPYWRTHMTMHGVWPDYGDGTYPTKCSRERFDEDKLVAVIGLDTLEEFWPNVQKAEGATDYDTFWEHEWVKHGTCTGLSQIDYFSTGLKLLEVVGTPDAISANIGGTAHRKDIEDFYGGDGMAVLDCNGQYLSQIYLCFNKEDKTGRVMDQLPCTDAIIRHDDNCPKDIIHISAFNP</sequence>